<organism evidence="1 2">
    <name type="scientific">Stegodyphus mimosarum</name>
    <name type="common">African social velvet spider</name>
    <dbReference type="NCBI Taxonomy" id="407821"/>
    <lineage>
        <taxon>Eukaryota</taxon>
        <taxon>Metazoa</taxon>
        <taxon>Ecdysozoa</taxon>
        <taxon>Arthropoda</taxon>
        <taxon>Chelicerata</taxon>
        <taxon>Arachnida</taxon>
        <taxon>Araneae</taxon>
        <taxon>Araneomorphae</taxon>
        <taxon>Entelegynae</taxon>
        <taxon>Eresoidea</taxon>
        <taxon>Eresidae</taxon>
        <taxon>Stegodyphus</taxon>
    </lineage>
</organism>
<protein>
    <submittedName>
        <fullName evidence="1">Uncharacterized protein</fullName>
    </submittedName>
</protein>
<dbReference type="EMBL" id="KK121620">
    <property type="protein sequence ID" value="KFM80868.1"/>
    <property type="molecule type" value="Genomic_DNA"/>
</dbReference>
<accession>A0A087UU29</accession>
<keyword evidence="2" id="KW-1185">Reference proteome</keyword>
<reference evidence="1 2" key="1">
    <citation type="submission" date="2013-11" db="EMBL/GenBank/DDBJ databases">
        <title>Genome sequencing of Stegodyphus mimosarum.</title>
        <authorList>
            <person name="Bechsgaard J."/>
        </authorList>
    </citation>
    <scope>NUCLEOTIDE SEQUENCE [LARGE SCALE GENOMIC DNA]</scope>
</reference>
<gene>
    <name evidence="1" type="ORF">X975_05794</name>
</gene>
<evidence type="ECO:0000313" key="1">
    <source>
        <dbReference type="EMBL" id="KFM80868.1"/>
    </source>
</evidence>
<dbReference type="AlphaFoldDB" id="A0A087UU29"/>
<dbReference type="Proteomes" id="UP000054359">
    <property type="component" value="Unassembled WGS sequence"/>
</dbReference>
<sequence length="73" mass="8725">MLSIKQFNEHNHVKNFKYRKKISHFSAKEPFSVLGYQMTRENENIHATDNLTFVKKSVEYCLFLEEVPHLLII</sequence>
<name>A0A087UU29_STEMI</name>
<feature type="non-terminal residue" evidence="1">
    <location>
        <position position="73"/>
    </location>
</feature>
<proteinExistence type="predicted"/>
<evidence type="ECO:0000313" key="2">
    <source>
        <dbReference type="Proteomes" id="UP000054359"/>
    </source>
</evidence>